<sequence length="338" mass="36498">MKAWQKQGLGLENIKLVEIETPKPGAKQILMKVKAVSLNFRDKAIVDGVYIPDLMNNKTFVPVSDASGEVISVGSEVTKFKVGDRVTSHMFTKWIQGKPSPDDSLYSIGGPNDGGLAEYMLLDEDTAVSTPNNLTDEEASTLPIAALTVWFSLVEYGNIKAGETVLVLGTGGVSVYAVQIASALGAKVIVTSSSDEKLAQVKSLGADEVINYGKTPDWEKEVLKLTNGNGADHILEVVGGESINRSIEAVAMQGNIYVIGFLGGMMAEVNLFALLAKQVKIHGINVGHKKAFDDMQRAFNQLNIKPVIDTVYPFEQAIEAYKHLQRGAFGKIVIRVSE</sequence>
<gene>
    <name evidence="2" type="ORF">PNBC_02325</name>
</gene>
<dbReference type="InterPro" id="IPR036291">
    <property type="entry name" value="NAD(P)-bd_dom_sf"/>
</dbReference>
<dbReference type="CDD" id="cd08276">
    <property type="entry name" value="MDR7"/>
    <property type="match status" value="1"/>
</dbReference>
<protein>
    <submittedName>
        <fullName evidence="2">Alcohol dehydrogenase</fullName>
    </submittedName>
</protein>
<dbReference type="InterPro" id="IPR052711">
    <property type="entry name" value="Zinc_ADH-like"/>
</dbReference>
<dbReference type="PANTHER" id="PTHR45033">
    <property type="match status" value="1"/>
</dbReference>
<accession>A0A167G3J4</accession>
<dbReference type="GO" id="GO:0016491">
    <property type="term" value="F:oxidoreductase activity"/>
    <property type="evidence" value="ECO:0007669"/>
    <property type="project" value="InterPro"/>
</dbReference>
<dbReference type="SUPFAM" id="SSF50129">
    <property type="entry name" value="GroES-like"/>
    <property type="match status" value="1"/>
</dbReference>
<evidence type="ECO:0000313" key="2">
    <source>
        <dbReference type="EMBL" id="OAB77175.1"/>
    </source>
</evidence>
<dbReference type="InterPro" id="IPR013149">
    <property type="entry name" value="ADH-like_C"/>
</dbReference>
<comment type="caution">
    <text evidence="2">The sequence shown here is derived from an EMBL/GenBank/DDBJ whole genome shotgun (WGS) entry which is preliminary data.</text>
</comment>
<dbReference type="Pfam" id="PF00107">
    <property type="entry name" value="ADH_zinc_N"/>
    <property type="match status" value="1"/>
</dbReference>
<dbReference type="InterPro" id="IPR013154">
    <property type="entry name" value="ADH-like_N"/>
</dbReference>
<reference evidence="2 3" key="1">
    <citation type="submission" date="2016-02" db="EMBL/GenBank/DDBJ databases">
        <title>Paenibacillus sp. LPB0068, isolated from Crassostrea gigas.</title>
        <authorList>
            <person name="Shin S.-K."/>
            <person name="Yi H."/>
        </authorList>
    </citation>
    <scope>NUCLEOTIDE SEQUENCE [LARGE SCALE GENOMIC DNA]</scope>
    <source>
        <strain evidence="2 3">LPB0068</strain>
    </source>
</reference>
<dbReference type="PANTHER" id="PTHR45033:SF2">
    <property type="entry name" value="ZINC-TYPE ALCOHOL DEHYDROGENASE-LIKE PROTEIN C1773.06C"/>
    <property type="match status" value="1"/>
</dbReference>
<dbReference type="SUPFAM" id="SSF51735">
    <property type="entry name" value="NAD(P)-binding Rossmann-fold domains"/>
    <property type="match status" value="1"/>
</dbReference>
<dbReference type="Gene3D" id="3.40.50.720">
    <property type="entry name" value="NAD(P)-binding Rossmann-like Domain"/>
    <property type="match status" value="1"/>
</dbReference>
<dbReference type="Proteomes" id="UP000077134">
    <property type="component" value="Unassembled WGS sequence"/>
</dbReference>
<keyword evidence="3" id="KW-1185">Reference proteome</keyword>
<dbReference type="KEGG" id="pcx:LPB68_01200"/>
<dbReference type="STRING" id="1763538.LPB68_01200"/>
<proteinExistence type="predicted"/>
<dbReference type="InterPro" id="IPR020843">
    <property type="entry name" value="ER"/>
</dbReference>
<evidence type="ECO:0000259" key="1">
    <source>
        <dbReference type="SMART" id="SM00829"/>
    </source>
</evidence>
<feature type="domain" description="Enoyl reductase (ER)" evidence="1">
    <location>
        <begin position="10"/>
        <end position="334"/>
    </location>
</feature>
<name>A0A167G3J4_9BACL</name>
<organism evidence="2 3">
    <name type="scientific">Paenibacillus crassostreae</name>
    <dbReference type="NCBI Taxonomy" id="1763538"/>
    <lineage>
        <taxon>Bacteria</taxon>
        <taxon>Bacillati</taxon>
        <taxon>Bacillota</taxon>
        <taxon>Bacilli</taxon>
        <taxon>Bacillales</taxon>
        <taxon>Paenibacillaceae</taxon>
        <taxon>Paenibacillus</taxon>
    </lineage>
</organism>
<dbReference type="SMART" id="SM00829">
    <property type="entry name" value="PKS_ER"/>
    <property type="match status" value="1"/>
</dbReference>
<dbReference type="InterPro" id="IPR011032">
    <property type="entry name" value="GroES-like_sf"/>
</dbReference>
<dbReference type="EMBL" id="LSFN01000005">
    <property type="protein sequence ID" value="OAB77175.1"/>
    <property type="molecule type" value="Genomic_DNA"/>
</dbReference>
<evidence type="ECO:0000313" key="3">
    <source>
        <dbReference type="Proteomes" id="UP000077134"/>
    </source>
</evidence>
<dbReference type="Pfam" id="PF08240">
    <property type="entry name" value="ADH_N"/>
    <property type="match status" value="1"/>
</dbReference>
<dbReference type="Gene3D" id="3.90.180.10">
    <property type="entry name" value="Medium-chain alcohol dehydrogenases, catalytic domain"/>
    <property type="match status" value="1"/>
</dbReference>
<dbReference type="AlphaFoldDB" id="A0A167G3J4"/>
<dbReference type="OrthoDB" id="9787435at2"/>